<protein>
    <submittedName>
        <fullName evidence="3">Alpha-1,2-mannosidase</fullName>
    </submittedName>
</protein>
<dbReference type="Gene3D" id="2.70.98.10">
    <property type="match status" value="1"/>
</dbReference>
<dbReference type="InterPro" id="IPR014718">
    <property type="entry name" value="GH-type_carb-bd"/>
</dbReference>
<dbReference type="SUPFAM" id="SSF48208">
    <property type="entry name" value="Six-hairpin glycosidases"/>
    <property type="match status" value="1"/>
</dbReference>
<dbReference type="GO" id="GO:0005829">
    <property type="term" value="C:cytosol"/>
    <property type="evidence" value="ECO:0007669"/>
    <property type="project" value="TreeGrafter"/>
</dbReference>
<dbReference type="PANTHER" id="PTHR12143:SF39">
    <property type="entry name" value="SECRETED PROTEIN"/>
    <property type="match status" value="1"/>
</dbReference>
<dbReference type="AlphaFoldDB" id="A0A3B1CG67"/>
<dbReference type="EMBL" id="UOGD01000028">
    <property type="protein sequence ID" value="VAX15767.1"/>
    <property type="molecule type" value="Genomic_DNA"/>
</dbReference>
<dbReference type="GO" id="GO:0005975">
    <property type="term" value="P:carbohydrate metabolic process"/>
    <property type="evidence" value="ECO:0007669"/>
    <property type="project" value="InterPro"/>
</dbReference>
<evidence type="ECO:0000259" key="1">
    <source>
        <dbReference type="Pfam" id="PF07971"/>
    </source>
</evidence>
<accession>A0A3B1CG67</accession>
<dbReference type="InterPro" id="IPR005887">
    <property type="entry name" value="GH92_a_mannosidase_put"/>
</dbReference>
<feature type="domain" description="Glycosyl hydrolase family 92 N-terminal" evidence="2">
    <location>
        <begin position="30"/>
        <end position="112"/>
    </location>
</feature>
<feature type="domain" description="Glycosyl hydrolase family 92 N-terminal" evidence="2">
    <location>
        <begin position="150"/>
        <end position="299"/>
    </location>
</feature>
<dbReference type="Gene3D" id="1.20.1610.10">
    <property type="entry name" value="alpha-1,2-mannosidases domains"/>
    <property type="match status" value="1"/>
</dbReference>
<dbReference type="Gene3D" id="1.20.1050.60">
    <property type="entry name" value="alpha-1,2-mannosidase"/>
    <property type="match status" value="1"/>
</dbReference>
<evidence type="ECO:0000313" key="3">
    <source>
        <dbReference type="EMBL" id="VAX15767.1"/>
    </source>
</evidence>
<dbReference type="Pfam" id="PF07971">
    <property type="entry name" value="Glyco_hydro_92"/>
    <property type="match status" value="1"/>
</dbReference>
<name>A0A3B1CG67_9ZZZZ</name>
<dbReference type="Gene3D" id="3.30.2080.10">
    <property type="entry name" value="GH92 mannosidase domain"/>
    <property type="match status" value="1"/>
</dbReference>
<dbReference type="InterPro" id="IPR012939">
    <property type="entry name" value="Glyco_hydro_92"/>
</dbReference>
<dbReference type="InterPro" id="IPR050883">
    <property type="entry name" value="PNGase"/>
</dbReference>
<dbReference type="GO" id="GO:0000224">
    <property type="term" value="F:peptide-N4-(N-acetyl-beta-glucosaminyl)asparagine amidase activity"/>
    <property type="evidence" value="ECO:0007669"/>
    <property type="project" value="TreeGrafter"/>
</dbReference>
<dbReference type="Pfam" id="PF17678">
    <property type="entry name" value="Glyco_hydro_92N"/>
    <property type="match status" value="2"/>
</dbReference>
<feature type="domain" description="Glycosyl hydrolase family 92" evidence="1">
    <location>
        <begin position="309"/>
        <end position="650"/>
    </location>
</feature>
<dbReference type="InterPro" id="IPR008928">
    <property type="entry name" value="6-hairpin_glycosidase_sf"/>
</dbReference>
<gene>
    <name evidence="3" type="ORF">MNBD_IGNAVI01-488</name>
</gene>
<organism evidence="3">
    <name type="scientific">hydrothermal vent metagenome</name>
    <dbReference type="NCBI Taxonomy" id="652676"/>
    <lineage>
        <taxon>unclassified sequences</taxon>
        <taxon>metagenomes</taxon>
        <taxon>ecological metagenomes</taxon>
    </lineage>
</organism>
<sequence>MKKTFYLLGVSIVLLLNGCGTNGETDLAKYVNPFIGTSGSQLEGHGNTFPGAAYPFGMVQLSPDNGKSGPYYCSGYFYPEDIIAGFSHTHLSGTGAGDFTDISFMPTTKEIKEVYFTQPDDFVNEYCKETGLDISEYYDPEKGDHFQKNILLKYRSKFSHDLEKASPGYYKVKLLDDDIDVELTVTEFVGFHKYTFNKPKDELNVIFNLGFYVNRGVTTKTYLERRSPNIFVGYRFSNGWADSQKVFFALKFQHEPKEFRTFSVEKNYSDNGVSGISVKGVFTFDGTKGNTILFKVGISSANIDGALADLKTADKYKWDFEKVKRATRNKWNEEFSKIKVTSNNKTQKEIFYTALYHSYLAPYRFSDVNGYYKGYDHKPVKAEGYKQYTVFSLWDTFRAEQPLLLIMQPVLYNDIVKSMLAQYRQTGMLPYWEIAGSEGGSMIGYHSVPVIADAILKGVGDFDKELAYKGMIDASNTDRKGLDYYRKYHFVPTDKEKSGTVSKTLEYSYDDWCIAQVAKYLGKDEDYKLYMKRSEYYKNVFDPKYNLMRGKNSDGSWYEPFHPRFGQYGNPHYVEANAWQYSFFVPHDTETLIQMMGGKRGFEIMMDSLFNQTSEILGEDTEDIVGRIGQYAHGNEPSHHVAYLYDFIGKD</sequence>
<dbReference type="PANTHER" id="PTHR12143">
    <property type="entry name" value="PEPTIDE N-GLYCANASE PNGASE -RELATED"/>
    <property type="match status" value="1"/>
</dbReference>
<proteinExistence type="predicted"/>
<dbReference type="GO" id="GO:0006516">
    <property type="term" value="P:glycoprotein catabolic process"/>
    <property type="evidence" value="ECO:0007669"/>
    <property type="project" value="TreeGrafter"/>
</dbReference>
<dbReference type="GO" id="GO:0030246">
    <property type="term" value="F:carbohydrate binding"/>
    <property type="evidence" value="ECO:0007669"/>
    <property type="project" value="InterPro"/>
</dbReference>
<reference evidence="3" key="1">
    <citation type="submission" date="2018-06" db="EMBL/GenBank/DDBJ databases">
        <authorList>
            <person name="Zhirakovskaya E."/>
        </authorList>
    </citation>
    <scope>NUCLEOTIDE SEQUENCE</scope>
</reference>
<evidence type="ECO:0000259" key="2">
    <source>
        <dbReference type="Pfam" id="PF17678"/>
    </source>
</evidence>
<dbReference type="NCBIfam" id="TIGR01180">
    <property type="entry name" value="aman2_put"/>
    <property type="match status" value="1"/>
</dbReference>
<dbReference type="FunFam" id="1.20.1050.60:FF:000001">
    <property type="entry name" value="Putative alpha-1,2-mannosidase"/>
    <property type="match status" value="1"/>
</dbReference>
<feature type="non-terminal residue" evidence="3">
    <location>
        <position position="651"/>
    </location>
</feature>
<dbReference type="InterPro" id="IPR041371">
    <property type="entry name" value="GH92_N"/>
</dbReference>